<organism evidence="1 2">
    <name type="scientific">Ciceribacter lividus</name>
    <dbReference type="NCBI Taxonomy" id="1197950"/>
    <lineage>
        <taxon>Bacteria</taxon>
        <taxon>Pseudomonadati</taxon>
        <taxon>Pseudomonadota</taxon>
        <taxon>Alphaproteobacteria</taxon>
        <taxon>Hyphomicrobiales</taxon>
        <taxon>Rhizobiaceae</taxon>
        <taxon>Ciceribacter</taxon>
    </lineage>
</organism>
<reference evidence="1 2" key="1">
    <citation type="submission" date="2018-07" db="EMBL/GenBank/DDBJ databases">
        <title>Genomic Encyclopedia of Type Strains, Phase IV (KMG-IV): sequencing the most valuable type-strain genomes for metagenomic binning, comparative biology and taxonomic classification.</title>
        <authorList>
            <person name="Goeker M."/>
        </authorList>
    </citation>
    <scope>NUCLEOTIDE SEQUENCE [LARGE SCALE GENOMIC DNA]</scope>
    <source>
        <strain evidence="1 2">DSM 25528</strain>
    </source>
</reference>
<name>A0A6I7HMD8_9HYPH</name>
<evidence type="ECO:0000313" key="1">
    <source>
        <dbReference type="EMBL" id="RCW24109.1"/>
    </source>
</evidence>
<sequence>MFRNDRSGHAGSDRTSLYDDITGKIIAELKVDRFPWVHHREIVLADHQIGGFNLP</sequence>
<dbReference type="EMBL" id="QPIX01000006">
    <property type="protein sequence ID" value="RCW24109.1"/>
    <property type="molecule type" value="Genomic_DNA"/>
</dbReference>
<gene>
    <name evidence="1" type="ORF">DFR48_106231</name>
</gene>
<keyword evidence="2" id="KW-1185">Reference proteome</keyword>
<dbReference type="AlphaFoldDB" id="A0A6I7HMD8"/>
<protein>
    <submittedName>
        <fullName evidence="1">Uncharacterized protein</fullName>
    </submittedName>
</protein>
<comment type="caution">
    <text evidence="1">The sequence shown here is derived from an EMBL/GenBank/DDBJ whole genome shotgun (WGS) entry which is preliminary data.</text>
</comment>
<dbReference type="Proteomes" id="UP000252582">
    <property type="component" value="Unassembled WGS sequence"/>
</dbReference>
<accession>A0A6I7HMD8</accession>
<evidence type="ECO:0000313" key="2">
    <source>
        <dbReference type="Proteomes" id="UP000252582"/>
    </source>
</evidence>
<proteinExistence type="predicted"/>